<evidence type="ECO:0000259" key="1">
    <source>
        <dbReference type="PROSITE" id="PS51186"/>
    </source>
</evidence>
<comment type="caution">
    <text evidence="2">The sequence shown here is derived from an EMBL/GenBank/DDBJ whole genome shotgun (WGS) entry which is preliminary data.</text>
</comment>
<dbReference type="PANTHER" id="PTHR43233">
    <property type="entry name" value="FAMILY N-ACETYLTRANSFERASE, PUTATIVE (AFU_ORTHOLOGUE AFUA_6G03350)-RELATED"/>
    <property type="match status" value="1"/>
</dbReference>
<dbReference type="CDD" id="cd04301">
    <property type="entry name" value="NAT_SF"/>
    <property type="match status" value="1"/>
</dbReference>
<accession>A0ABS6LJ33</accession>
<dbReference type="Pfam" id="PF13508">
    <property type="entry name" value="Acetyltransf_7"/>
    <property type="match status" value="1"/>
</dbReference>
<name>A0ABS6LJ33_9GAMM</name>
<dbReference type="InterPro" id="IPR000182">
    <property type="entry name" value="GNAT_dom"/>
</dbReference>
<dbReference type="EMBL" id="JAFMOY010000130">
    <property type="protein sequence ID" value="MBU9846916.1"/>
    <property type="molecule type" value="Genomic_DNA"/>
</dbReference>
<dbReference type="RefSeq" id="WP_217150342.1">
    <property type="nucleotide sequence ID" value="NZ_JAFMOY010000130.1"/>
</dbReference>
<dbReference type="PROSITE" id="PS51186">
    <property type="entry name" value="GNAT"/>
    <property type="match status" value="1"/>
</dbReference>
<dbReference type="Proteomes" id="UP000739284">
    <property type="component" value="Unassembled WGS sequence"/>
</dbReference>
<proteinExistence type="predicted"/>
<protein>
    <submittedName>
        <fullName evidence="2">GNAT family N-acetyltransferase</fullName>
    </submittedName>
</protein>
<organism evidence="2 3">
    <name type="scientific">Rahnella ecdela</name>
    <dbReference type="NCBI Taxonomy" id="2816250"/>
    <lineage>
        <taxon>Bacteria</taxon>
        <taxon>Pseudomonadati</taxon>
        <taxon>Pseudomonadota</taxon>
        <taxon>Gammaproteobacteria</taxon>
        <taxon>Enterobacterales</taxon>
        <taxon>Yersiniaceae</taxon>
        <taxon>Rahnella</taxon>
    </lineage>
</organism>
<gene>
    <name evidence="2" type="ORF">J1784_18110</name>
</gene>
<evidence type="ECO:0000313" key="3">
    <source>
        <dbReference type="Proteomes" id="UP000739284"/>
    </source>
</evidence>
<sequence>MTNLKDVCRWTKAPYLITTDINQVDIPAVHAYLTRSSWAPGIDEQTVRDGAENSLNFSLFDGEKQIGYARFITDYATFAYLCDVYVLEEYQGKNLGAWLIECVQSHPVTARLRRMALFTSTAPWLYEKFGYTPVNEPNYTWVITRPGIYQKKD</sequence>
<dbReference type="PANTHER" id="PTHR43233:SF1">
    <property type="entry name" value="FAMILY N-ACETYLTRANSFERASE, PUTATIVE (AFU_ORTHOLOGUE AFUA_6G03350)-RELATED"/>
    <property type="match status" value="1"/>
</dbReference>
<dbReference type="InterPro" id="IPR053144">
    <property type="entry name" value="Acetyltransferase_Butenolide"/>
</dbReference>
<reference evidence="2 3" key="1">
    <citation type="submission" date="2021-03" db="EMBL/GenBank/DDBJ databases">
        <title>Five novel Rahnella species.</title>
        <authorList>
            <person name="Brady C."/>
            <person name="Asselin J."/>
            <person name="Beer S."/>
            <person name="Bruberg M.B."/>
            <person name="Crampton B."/>
            <person name="Venter S."/>
            <person name="Arnold D."/>
            <person name="Denman S."/>
        </authorList>
    </citation>
    <scope>NUCLEOTIDE SEQUENCE [LARGE SCALE GENOMIC DNA]</scope>
    <source>
        <strain evidence="2 3">FRB 231</strain>
    </source>
</reference>
<feature type="domain" description="N-acetyltransferase" evidence="1">
    <location>
        <begin position="16"/>
        <end position="153"/>
    </location>
</feature>
<evidence type="ECO:0000313" key="2">
    <source>
        <dbReference type="EMBL" id="MBU9846916.1"/>
    </source>
</evidence>
<keyword evidence="3" id="KW-1185">Reference proteome</keyword>